<keyword evidence="3" id="KW-1185">Reference proteome</keyword>
<dbReference type="EMBL" id="JAWDGP010007018">
    <property type="protein sequence ID" value="KAK3731274.1"/>
    <property type="molecule type" value="Genomic_DNA"/>
</dbReference>
<feature type="compositionally biased region" description="Polar residues" evidence="1">
    <location>
        <begin position="102"/>
        <end position="112"/>
    </location>
</feature>
<comment type="caution">
    <text evidence="2">The sequence shown here is derived from an EMBL/GenBank/DDBJ whole genome shotgun (WGS) entry which is preliminary data.</text>
</comment>
<dbReference type="AlphaFoldDB" id="A0AAE0Y3Z5"/>
<evidence type="ECO:0000256" key="1">
    <source>
        <dbReference type="SAM" id="MobiDB-lite"/>
    </source>
</evidence>
<name>A0AAE0Y3Z5_9GAST</name>
<evidence type="ECO:0000313" key="2">
    <source>
        <dbReference type="EMBL" id="KAK3731274.1"/>
    </source>
</evidence>
<dbReference type="Proteomes" id="UP001283361">
    <property type="component" value="Unassembled WGS sequence"/>
</dbReference>
<evidence type="ECO:0000313" key="3">
    <source>
        <dbReference type="Proteomes" id="UP001283361"/>
    </source>
</evidence>
<feature type="compositionally biased region" description="Low complexity" evidence="1">
    <location>
        <begin position="120"/>
        <end position="132"/>
    </location>
</feature>
<accession>A0AAE0Y3Z5</accession>
<proteinExistence type="predicted"/>
<reference evidence="2" key="1">
    <citation type="journal article" date="2023" name="G3 (Bethesda)">
        <title>A reference genome for the long-term kleptoplast-retaining sea slug Elysia crispata morphotype clarki.</title>
        <authorList>
            <person name="Eastman K.E."/>
            <person name="Pendleton A.L."/>
            <person name="Shaikh M.A."/>
            <person name="Suttiyut T."/>
            <person name="Ogas R."/>
            <person name="Tomko P."/>
            <person name="Gavelis G."/>
            <person name="Widhalm J.R."/>
            <person name="Wisecaver J.H."/>
        </authorList>
    </citation>
    <scope>NUCLEOTIDE SEQUENCE</scope>
    <source>
        <strain evidence="2">ECLA1</strain>
    </source>
</reference>
<gene>
    <name evidence="2" type="ORF">RRG08_025816</name>
</gene>
<sequence>MTNYDHSSAAKTTSIICQKAVRGVVRGLEQWLLSTNNVVGALISVLDLIDSTRVYTIGARPSTAMDIGQERSSVHFLSDVKWRAQQLRSTVHGEDKRAIGVSNEQKFDANSQSDEKKQISPISLNSGSSSMSRSKRDTSDSSSCTHPVNLPESGRAILFLKRDHVRWRVHTAGR</sequence>
<organism evidence="2 3">
    <name type="scientific">Elysia crispata</name>
    <name type="common">lettuce slug</name>
    <dbReference type="NCBI Taxonomy" id="231223"/>
    <lineage>
        <taxon>Eukaryota</taxon>
        <taxon>Metazoa</taxon>
        <taxon>Spiralia</taxon>
        <taxon>Lophotrochozoa</taxon>
        <taxon>Mollusca</taxon>
        <taxon>Gastropoda</taxon>
        <taxon>Heterobranchia</taxon>
        <taxon>Euthyneura</taxon>
        <taxon>Panpulmonata</taxon>
        <taxon>Sacoglossa</taxon>
        <taxon>Placobranchoidea</taxon>
        <taxon>Plakobranchidae</taxon>
        <taxon>Elysia</taxon>
    </lineage>
</organism>
<feature type="region of interest" description="Disordered" evidence="1">
    <location>
        <begin position="93"/>
        <end position="149"/>
    </location>
</feature>
<protein>
    <submittedName>
        <fullName evidence="2">Uncharacterized protein</fullName>
    </submittedName>
</protein>